<dbReference type="InterPro" id="IPR002885">
    <property type="entry name" value="PPR_rpt"/>
</dbReference>
<dbReference type="PROSITE" id="PS51375">
    <property type="entry name" value="PPR"/>
    <property type="match status" value="4"/>
</dbReference>
<dbReference type="AlphaFoldDB" id="A0A2R6R745"/>
<evidence type="ECO:0000256" key="2">
    <source>
        <dbReference type="PROSITE-ProRule" id="PRU00708"/>
    </source>
</evidence>
<feature type="repeat" description="PPR" evidence="2">
    <location>
        <begin position="524"/>
        <end position="558"/>
    </location>
</feature>
<dbReference type="Pfam" id="PF01535">
    <property type="entry name" value="PPR"/>
    <property type="match status" value="3"/>
</dbReference>
<dbReference type="Pfam" id="PF13041">
    <property type="entry name" value="PPR_2"/>
    <property type="match status" value="3"/>
</dbReference>
<keyword evidence="1" id="KW-0677">Repeat</keyword>
<feature type="repeat" description="PPR" evidence="2">
    <location>
        <begin position="423"/>
        <end position="457"/>
    </location>
</feature>
<reference evidence="4" key="2">
    <citation type="journal article" date="2018" name="BMC Genomics">
        <title>A manually annotated Actinidia chinensis var. chinensis (kiwifruit) genome highlights the challenges associated with draft genomes and gene prediction in plants.</title>
        <authorList>
            <person name="Pilkington S.M."/>
            <person name="Crowhurst R."/>
            <person name="Hilario E."/>
            <person name="Nardozza S."/>
            <person name="Fraser L."/>
            <person name="Peng Y."/>
            <person name="Gunaseelan K."/>
            <person name="Simpson R."/>
            <person name="Tahir J."/>
            <person name="Deroles S.C."/>
            <person name="Templeton K."/>
            <person name="Luo Z."/>
            <person name="Davy M."/>
            <person name="Cheng C."/>
            <person name="McNeilage M."/>
            <person name="Scaglione D."/>
            <person name="Liu Y."/>
            <person name="Zhang Q."/>
            <person name="Datson P."/>
            <person name="De Silva N."/>
            <person name="Gardiner S.E."/>
            <person name="Bassett H."/>
            <person name="Chagne D."/>
            <person name="McCallum J."/>
            <person name="Dzierzon H."/>
            <person name="Deng C."/>
            <person name="Wang Y.Y."/>
            <person name="Barron L."/>
            <person name="Manako K."/>
            <person name="Bowen J."/>
            <person name="Foster T.M."/>
            <person name="Erridge Z.A."/>
            <person name="Tiffin H."/>
            <person name="Waite C.N."/>
            <person name="Davies K.M."/>
            <person name="Grierson E.P."/>
            <person name="Laing W.A."/>
            <person name="Kirk R."/>
            <person name="Chen X."/>
            <person name="Wood M."/>
            <person name="Montefiori M."/>
            <person name="Brummell D.A."/>
            <person name="Schwinn K.E."/>
            <person name="Catanach A."/>
            <person name="Fullerton C."/>
            <person name="Li D."/>
            <person name="Meiyalaghan S."/>
            <person name="Nieuwenhuizen N."/>
            <person name="Read N."/>
            <person name="Prakash R."/>
            <person name="Hunter D."/>
            <person name="Zhang H."/>
            <person name="McKenzie M."/>
            <person name="Knabel M."/>
            <person name="Harris A."/>
            <person name="Allan A.C."/>
            <person name="Gleave A."/>
            <person name="Chen A."/>
            <person name="Janssen B.J."/>
            <person name="Plunkett B."/>
            <person name="Ampomah-Dwamena C."/>
            <person name="Voogd C."/>
            <person name="Leif D."/>
            <person name="Lafferty D."/>
            <person name="Souleyre E.J.F."/>
            <person name="Varkonyi-Gasic E."/>
            <person name="Gambi F."/>
            <person name="Hanley J."/>
            <person name="Yao J.L."/>
            <person name="Cheung J."/>
            <person name="David K.M."/>
            <person name="Warren B."/>
            <person name="Marsh K."/>
            <person name="Snowden K.C."/>
            <person name="Lin-Wang K."/>
            <person name="Brian L."/>
            <person name="Martinez-Sanchez M."/>
            <person name="Wang M."/>
            <person name="Ileperuma N."/>
            <person name="Macnee N."/>
            <person name="Campin R."/>
            <person name="McAtee P."/>
            <person name="Drummond R.S.M."/>
            <person name="Espley R.V."/>
            <person name="Ireland H.S."/>
            <person name="Wu R."/>
            <person name="Atkinson R.G."/>
            <person name="Karunairetnam S."/>
            <person name="Bulley S."/>
            <person name="Chunkath S."/>
            <person name="Hanley Z."/>
            <person name="Storey R."/>
            <person name="Thrimawithana A.H."/>
            <person name="Thomson S."/>
            <person name="David C."/>
            <person name="Testolin R."/>
            <person name="Huang H."/>
            <person name="Hellens R.P."/>
            <person name="Schaffer R.J."/>
        </authorList>
    </citation>
    <scope>NUCLEOTIDE SEQUENCE [LARGE SCALE GENOMIC DNA]</scope>
    <source>
        <strain evidence="4">cv. Red5</strain>
    </source>
</reference>
<feature type="repeat" description="PPR" evidence="2">
    <location>
        <begin position="322"/>
        <end position="356"/>
    </location>
</feature>
<protein>
    <submittedName>
        <fullName evidence="3">Pentatricopeptide repeat-containing protein</fullName>
    </submittedName>
</protein>
<dbReference type="FunFam" id="1.25.40.10:FF:001079">
    <property type="entry name" value="Pentatricopeptide repeat-containing protein At2g17210"/>
    <property type="match status" value="1"/>
</dbReference>
<comment type="caution">
    <text evidence="3">The sequence shown here is derived from an EMBL/GenBank/DDBJ whole genome shotgun (WGS) entry which is preliminary data.</text>
</comment>
<dbReference type="GO" id="GO:0003723">
    <property type="term" value="F:RNA binding"/>
    <property type="evidence" value="ECO:0007669"/>
    <property type="project" value="InterPro"/>
</dbReference>
<dbReference type="EMBL" id="NKQK01000009">
    <property type="protein sequence ID" value="PSS21815.1"/>
    <property type="molecule type" value="Genomic_DNA"/>
</dbReference>
<dbReference type="PANTHER" id="PTHR24015:SF622">
    <property type="entry name" value="OS02G0833050 PROTEIN"/>
    <property type="match status" value="1"/>
</dbReference>
<dbReference type="InParanoid" id="A0A2R6R745"/>
<organism evidence="3 4">
    <name type="scientific">Actinidia chinensis var. chinensis</name>
    <name type="common">Chinese soft-hair kiwi</name>
    <dbReference type="NCBI Taxonomy" id="1590841"/>
    <lineage>
        <taxon>Eukaryota</taxon>
        <taxon>Viridiplantae</taxon>
        <taxon>Streptophyta</taxon>
        <taxon>Embryophyta</taxon>
        <taxon>Tracheophyta</taxon>
        <taxon>Spermatophyta</taxon>
        <taxon>Magnoliopsida</taxon>
        <taxon>eudicotyledons</taxon>
        <taxon>Gunneridae</taxon>
        <taxon>Pentapetalae</taxon>
        <taxon>asterids</taxon>
        <taxon>Ericales</taxon>
        <taxon>Actinidiaceae</taxon>
        <taxon>Actinidia</taxon>
    </lineage>
</organism>
<dbReference type="Gene3D" id="1.25.40.10">
    <property type="entry name" value="Tetratricopeptide repeat domain"/>
    <property type="match status" value="5"/>
</dbReference>
<dbReference type="STRING" id="1590841.A0A2R6R745"/>
<dbReference type="Pfam" id="PF20431">
    <property type="entry name" value="E_motif"/>
    <property type="match status" value="1"/>
</dbReference>
<feature type="repeat" description="PPR" evidence="2">
    <location>
        <begin position="120"/>
        <end position="154"/>
    </location>
</feature>
<proteinExistence type="predicted"/>
<keyword evidence="4" id="KW-1185">Reference proteome</keyword>
<dbReference type="FunCoup" id="A0A2R6R745">
    <property type="interactions" value="357"/>
</dbReference>
<evidence type="ECO:0000313" key="3">
    <source>
        <dbReference type="EMBL" id="PSS21815.1"/>
    </source>
</evidence>
<dbReference type="OrthoDB" id="185373at2759"/>
<gene>
    <name evidence="3" type="ORF">CEY00_Acc10867</name>
</gene>
<evidence type="ECO:0000313" key="4">
    <source>
        <dbReference type="Proteomes" id="UP000241394"/>
    </source>
</evidence>
<dbReference type="FunFam" id="1.25.40.10:FF:000344">
    <property type="entry name" value="Pentatricopeptide repeat-containing protein"/>
    <property type="match status" value="1"/>
</dbReference>
<dbReference type="InterPro" id="IPR011990">
    <property type="entry name" value="TPR-like_helical_dom_sf"/>
</dbReference>
<accession>A0A2R6R745</accession>
<reference evidence="3 4" key="1">
    <citation type="submission" date="2017-07" db="EMBL/GenBank/DDBJ databases">
        <title>An improved, manually edited Actinidia chinensis var. chinensis (kiwifruit) genome highlights the challenges associated with draft genomes and gene prediction in plants.</title>
        <authorList>
            <person name="Pilkington S."/>
            <person name="Crowhurst R."/>
            <person name="Hilario E."/>
            <person name="Nardozza S."/>
            <person name="Fraser L."/>
            <person name="Peng Y."/>
            <person name="Gunaseelan K."/>
            <person name="Simpson R."/>
            <person name="Tahir J."/>
            <person name="Deroles S."/>
            <person name="Templeton K."/>
            <person name="Luo Z."/>
            <person name="Davy M."/>
            <person name="Cheng C."/>
            <person name="Mcneilage M."/>
            <person name="Scaglione D."/>
            <person name="Liu Y."/>
            <person name="Zhang Q."/>
            <person name="Datson P."/>
            <person name="De Silva N."/>
            <person name="Gardiner S."/>
            <person name="Bassett H."/>
            <person name="Chagne D."/>
            <person name="Mccallum J."/>
            <person name="Dzierzon H."/>
            <person name="Deng C."/>
            <person name="Wang Y.-Y."/>
            <person name="Barron N."/>
            <person name="Manako K."/>
            <person name="Bowen J."/>
            <person name="Foster T."/>
            <person name="Erridge Z."/>
            <person name="Tiffin H."/>
            <person name="Waite C."/>
            <person name="Davies K."/>
            <person name="Grierson E."/>
            <person name="Laing W."/>
            <person name="Kirk R."/>
            <person name="Chen X."/>
            <person name="Wood M."/>
            <person name="Montefiori M."/>
            <person name="Brummell D."/>
            <person name="Schwinn K."/>
            <person name="Catanach A."/>
            <person name="Fullerton C."/>
            <person name="Li D."/>
            <person name="Meiyalaghan S."/>
            <person name="Nieuwenhuizen N."/>
            <person name="Read N."/>
            <person name="Prakash R."/>
            <person name="Hunter D."/>
            <person name="Zhang H."/>
            <person name="Mckenzie M."/>
            <person name="Knabel M."/>
            <person name="Harris A."/>
            <person name="Allan A."/>
            <person name="Chen A."/>
            <person name="Janssen B."/>
            <person name="Plunkett B."/>
            <person name="Dwamena C."/>
            <person name="Voogd C."/>
            <person name="Leif D."/>
            <person name="Lafferty D."/>
            <person name="Souleyre E."/>
            <person name="Varkonyi-Gasic E."/>
            <person name="Gambi F."/>
            <person name="Hanley J."/>
            <person name="Yao J.-L."/>
            <person name="Cheung J."/>
            <person name="David K."/>
            <person name="Warren B."/>
            <person name="Marsh K."/>
            <person name="Snowden K."/>
            <person name="Lin-Wang K."/>
            <person name="Brian L."/>
            <person name="Martinez-Sanchez M."/>
            <person name="Wang M."/>
            <person name="Ileperuma N."/>
            <person name="Macnee N."/>
            <person name="Campin R."/>
            <person name="Mcatee P."/>
            <person name="Drummond R."/>
            <person name="Espley R."/>
            <person name="Ireland H."/>
            <person name="Wu R."/>
            <person name="Atkinson R."/>
            <person name="Karunairetnam S."/>
            <person name="Bulley S."/>
            <person name="Chunkath S."/>
            <person name="Hanley Z."/>
            <person name="Storey R."/>
            <person name="Thrimawithana A."/>
            <person name="Thomson S."/>
            <person name="David C."/>
            <person name="Testolin R."/>
        </authorList>
    </citation>
    <scope>NUCLEOTIDE SEQUENCE [LARGE SCALE GENOMIC DNA]</scope>
    <source>
        <strain evidence="4">cv. Red5</strain>
        <tissue evidence="3">Young leaf</tissue>
    </source>
</reference>
<dbReference type="OMA" id="DETTCRN"/>
<dbReference type="GO" id="GO:0009451">
    <property type="term" value="P:RNA modification"/>
    <property type="evidence" value="ECO:0007669"/>
    <property type="project" value="InterPro"/>
</dbReference>
<dbReference type="PANTHER" id="PTHR24015">
    <property type="entry name" value="OS07G0578800 PROTEIN-RELATED"/>
    <property type="match status" value="1"/>
</dbReference>
<dbReference type="InterPro" id="IPR046960">
    <property type="entry name" value="PPR_At4g14850-like_plant"/>
</dbReference>
<dbReference type="Proteomes" id="UP000241394">
    <property type="component" value="Chromosome LG9"/>
</dbReference>
<name>A0A2R6R745_ACTCC</name>
<sequence>MRITGSRAMRFPIISSSSKNPSWFWRIKESSSKEQWQQVFTHYREMKKAGVQFTNPSLYPPILKACLVLSFKHGQSVHTSLLKQGLVSFSSIGNSMMDFYVKSGSLNSALGVFHCMSGTDSISWNIIIHGNLDHGAPEDGLCLFMDGRVAGFEPNTATLVLVIQACRSLGATHEGLKIHGYLIVSGFGAIVSVQNSLLSMYADIEMDIARKLFDEMCSRDLISWSVMIGGYVLSEEPEVAFQLFREVVSKNEIEMDGQIMVNVIKACIHLGKINIGRLKHGFVIRTGLDYDLFVGNSLIDMYSKCHDTESALKVFREIPRRNLVSWNSLLSGFVGNEKYSKALWLFDSMQKAGIETDEVTLANLLQTCKHLLVPIHGKSIHSIIIRRGYEPNELVTSSLIDAYAKGNLITLAWNLFSQTERRDAVTWSTMIAGFTHCGMPDEAIAVFQEMSQAQNKPDAITLLNLLEACSVYAELKRSKSAHGIAIRWCLTADVVVGTAILDMYSKCGAIEASERVFDQLPQRNIVSWSAMIAAYGMNGLPRQALALLRQMKAHGLKPNTVTALSVLSACSHGGLINEGLLFFQELVEDHAELRLEHYSCVVDLLARAGNLDSAMELIKKMPSGLNPGASAWGALLSACRSCGNSELGIDAVSHILELEPSSSAGYLLASSMYAAGGSWVDAARMRWLVKERGVRMVTAYSLVHVNNNTCKFAAGDKHHPFSSEINLVSKQLHSRMKMDNSHDEAVFEQ</sequence>
<dbReference type="FunFam" id="1.25.40.10:FF:000227">
    <property type="entry name" value="Pentatricopeptide repeat-containing protein At3g13880"/>
    <property type="match status" value="1"/>
</dbReference>
<dbReference type="Gramene" id="PSS21815">
    <property type="protein sequence ID" value="PSS21815"/>
    <property type="gene ID" value="CEY00_Acc10867"/>
</dbReference>
<dbReference type="NCBIfam" id="TIGR00756">
    <property type="entry name" value="PPR"/>
    <property type="match status" value="3"/>
</dbReference>
<evidence type="ECO:0000256" key="1">
    <source>
        <dbReference type="ARBA" id="ARBA00022737"/>
    </source>
</evidence>
<dbReference type="InterPro" id="IPR046848">
    <property type="entry name" value="E_motif"/>
</dbReference>